<evidence type="ECO:0000313" key="2">
    <source>
        <dbReference type="EMBL" id="MYM22629.1"/>
    </source>
</evidence>
<feature type="transmembrane region" description="Helical" evidence="1">
    <location>
        <begin position="95"/>
        <end position="113"/>
    </location>
</feature>
<evidence type="ECO:0000256" key="1">
    <source>
        <dbReference type="SAM" id="Phobius"/>
    </source>
</evidence>
<keyword evidence="1" id="KW-1133">Transmembrane helix</keyword>
<sequence>MKLAYATVARPAIAVCALTLAVGGARWLESSMLRHMLVQLPLLIIGGWTAGAAQPGHRLLVKADQYGVAGLTGLLFISAYWMIPRALELSLNSIWSEAGKFASLFLLGMVLPGSLGRCPWVVQLFFLGNFGAMMAIAGIQYQNMLQRLCNAYLLDDQNLTGMALTTAAILLSIAWCIRMAPALKLNQSNTETNELSRTKHHFDHQAGA</sequence>
<dbReference type="Proteomes" id="UP000479335">
    <property type="component" value="Unassembled WGS sequence"/>
</dbReference>
<feature type="transmembrane region" description="Helical" evidence="1">
    <location>
        <begin position="65"/>
        <end position="83"/>
    </location>
</feature>
<reference evidence="2 3" key="1">
    <citation type="submission" date="2019-12" db="EMBL/GenBank/DDBJ databases">
        <title>Novel species isolated from a subtropical stream in China.</title>
        <authorList>
            <person name="Lu H."/>
        </authorList>
    </citation>
    <scope>NUCLEOTIDE SEQUENCE [LARGE SCALE GENOMIC DNA]</scope>
    <source>
        <strain evidence="2 3">FT135W</strain>
    </source>
</reference>
<feature type="transmembrane region" description="Helical" evidence="1">
    <location>
        <begin position="120"/>
        <end position="139"/>
    </location>
</feature>
<protein>
    <recommendedName>
        <fullName evidence="4">Transmembrane protein</fullName>
    </recommendedName>
</protein>
<proteinExistence type="predicted"/>
<feature type="transmembrane region" description="Helical" evidence="1">
    <location>
        <begin position="159"/>
        <end position="177"/>
    </location>
</feature>
<dbReference type="AlphaFoldDB" id="A0A6L8K557"/>
<feature type="transmembrane region" description="Helical" evidence="1">
    <location>
        <begin position="35"/>
        <end position="53"/>
    </location>
</feature>
<keyword evidence="1" id="KW-0472">Membrane</keyword>
<gene>
    <name evidence="2" type="ORF">GTP46_08220</name>
</gene>
<organism evidence="2 3">
    <name type="scientific">Duganella flavida</name>
    <dbReference type="NCBI Taxonomy" id="2692175"/>
    <lineage>
        <taxon>Bacteria</taxon>
        <taxon>Pseudomonadati</taxon>
        <taxon>Pseudomonadota</taxon>
        <taxon>Betaproteobacteria</taxon>
        <taxon>Burkholderiales</taxon>
        <taxon>Oxalobacteraceae</taxon>
        <taxon>Telluria group</taxon>
        <taxon>Duganella</taxon>
    </lineage>
</organism>
<dbReference type="EMBL" id="WWCN01000004">
    <property type="protein sequence ID" value="MYM22629.1"/>
    <property type="molecule type" value="Genomic_DNA"/>
</dbReference>
<name>A0A6L8K557_9BURK</name>
<keyword evidence="3" id="KW-1185">Reference proteome</keyword>
<evidence type="ECO:0000313" key="3">
    <source>
        <dbReference type="Proteomes" id="UP000479335"/>
    </source>
</evidence>
<keyword evidence="1" id="KW-0812">Transmembrane</keyword>
<accession>A0A6L8K557</accession>
<dbReference type="RefSeq" id="WP_161006128.1">
    <property type="nucleotide sequence ID" value="NZ_WWCN01000004.1"/>
</dbReference>
<evidence type="ECO:0008006" key="4">
    <source>
        <dbReference type="Google" id="ProtNLM"/>
    </source>
</evidence>
<comment type="caution">
    <text evidence="2">The sequence shown here is derived from an EMBL/GenBank/DDBJ whole genome shotgun (WGS) entry which is preliminary data.</text>
</comment>